<protein>
    <recommendedName>
        <fullName evidence="12">D-alanine--D-alanine ligase</fullName>
        <ecNumber evidence="12">6.3.2.4</ecNumber>
    </recommendedName>
    <alternativeName>
        <fullName evidence="12">D-Ala-D-Ala ligase</fullName>
    </alternativeName>
    <alternativeName>
        <fullName evidence="12">D-alanylalanine synthetase</fullName>
    </alternativeName>
</protein>
<evidence type="ECO:0000256" key="8">
    <source>
        <dbReference type="ARBA" id="ARBA00022960"/>
    </source>
</evidence>
<evidence type="ECO:0000256" key="1">
    <source>
        <dbReference type="ARBA" id="ARBA00001936"/>
    </source>
</evidence>
<dbReference type="SUPFAM" id="SSF52440">
    <property type="entry name" value="PreATP-grasp domain"/>
    <property type="match status" value="1"/>
</dbReference>
<evidence type="ECO:0000256" key="13">
    <source>
        <dbReference type="PIRSR" id="PIRSR039102-1"/>
    </source>
</evidence>
<feature type="domain" description="ATP-grasp" evidence="16">
    <location>
        <begin position="117"/>
        <end position="310"/>
    </location>
</feature>
<dbReference type="GO" id="GO:0008360">
    <property type="term" value="P:regulation of cell shape"/>
    <property type="evidence" value="ECO:0007669"/>
    <property type="project" value="UniProtKB-KW"/>
</dbReference>
<evidence type="ECO:0000256" key="14">
    <source>
        <dbReference type="PIRSR" id="PIRSR039102-3"/>
    </source>
</evidence>
<dbReference type="InterPro" id="IPR016185">
    <property type="entry name" value="PreATP-grasp_dom_sf"/>
</dbReference>
<evidence type="ECO:0000259" key="16">
    <source>
        <dbReference type="PROSITE" id="PS50975"/>
    </source>
</evidence>
<dbReference type="Gene3D" id="3.40.50.20">
    <property type="match status" value="1"/>
</dbReference>
<keyword evidence="11 12" id="KW-0961">Cell wall biogenesis/degradation</keyword>
<comment type="subcellular location">
    <subcellularLocation>
        <location evidence="12">Cytoplasm</location>
    </subcellularLocation>
</comment>
<dbReference type="RefSeq" id="WP_194502365.1">
    <property type="nucleotide sequence ID" value="NZ_JADIVZ010000002.1"/>
</dbReference>
<evidence type="ECO:0000256" key="15">
    <source>
        <dbReference type="PROSITE-ProRule" id="PRU00409"/>
    </source>
</evidence>
<proteinExistence type="inferred from homology"/>
<comment type="cofactor">
    <cofactor evidence="1">
        <name>Mn(2+)</name>
        <dbReference type="ChEBI" id="CHEBI:29035"/>
    </cofactor>
</comment>
<dbReference type="EMBL" id="JADIVZ010000002">
    <property type="protein sequence ID" value="MBF4161102.1"/>
    <property type="molecule type" value="Genomic_DNA"/>
</dbReference>
<keyword evidence="18" id="KW-1185">Reference proteome</keyword>
<comment type="caution">
    <text evidence="17">The sequence shown here is derived from an EMBL/GenBank/DDBJ whole genome shotgun (WGS) entry which is preliminary data.</text>
</comment>
<feature type="binding site" evidence="14">
    <location>
        <position position="279"/>
    </location>
    <ligand>
        <name>Mg(2+)</name>
        <dbReference type="ChEBI" id="CHEBI:18420"/>
        <label>2</label>
    </ligand>
</feature>
<dbReference type="PROSITE" id="PS50975">
    <property type="entry name" value="ATP_GRASP"/>
    <property type="match status" value="1"/>
</dbReference>
<feature type="binding site" evidence="14">
    <location>
        <position position="277"/>
    </location>
    <ligand>
        <name>Mg(2+)</name>
        <dbReference type="ChEBI" id="CHEBI:18420"/>
        <label>2</label>
    </ligand>
</feature>
<dbReference type="Proteomes" id="UP000656804">
    <property type="component" value="Unassembled WGS sequence"/>
</dbReference>
<organism evidence="17 18">
    <name type="scientific">Nocardioides acrostichi</name>
    <dbReference type="NCBI Taxonomy" id="2784339"/>
    <lineage>
        <taxon>Bacteria</taxon>
        <taxon>Bacillati</taxon>
        <taxon>Actinomycetota</taxon>
        <taxon>Actinomycetes</taxon>
        <taxon>Propionibacteriales</taxon>
        <taxon>Nocardioidaceae</taxon>
        <taxon>Nocardioides</taxon>
    </lineage>
</organism>
<feature type="active site" evidence="13">
    <location>
        <position position="288"/>
    </location>
</feature>
<evidence type="ECO:0000256" key="4">
    <source>
        <dbReference type="ARBA" id="ARBA00022723"/>
    </source>
</evidence>
<reference evidence="17" key="1">
    <citation type="submission" date="2020-11" db="EMBL/GenBank/DDBJ databases">
        <title>Nocardioides sp. CBS4Y-1, whole genome shotgun sequence.</title>
        <authorList>
            <person name="Tuo L."/>
        </authorList>
    </citation>
    <scope>NUCLEOTIDE SEQUENCE</scope>
    <source>
        <strain evidence="17">CBS4Y-1</strain>
    </source>
</reference>
<dbReference type="InterPro" id="IPR011095">
    <property type="entry name" value="Dala_Dala_lig_C"/>
</dbReference>
<keyword evidence="5 15" id="KW-0547">Nucleotide-binding</keyword>
<keyword evidence="9 12" id="KW-0573">Peptidoglycan synthesis</keyword>
<feature type="binding site" evidence="14">
    <location>
        <position position="265"/>
    </location>
    <ligand>
        <name>Mg(2+)</name>
        <dbReference type="ChEBI" id="CHEBI:18420"/>
        <label>1</label>
    </ligand>
</feature>
<dbReference type="GO" id="GO:0046872">
    <property type="term" value="F:metal ion binding"/>
    <property type="evidence" value="ECO:0007669"/>
    <property type="project" value="UniProtKB-KW"/>
</dbReference>
<dbReference type="InterPro" id="IPR011761">
    <property type="entry name" value="ATP-grasp"/>
</dbReference>
<keyword evidence="6 15" id="KW-0067">ATP-binding</keyword>
<dbReference type="GO" id="GO:0005829">
    <property type="term" value="C:cytosol"/>
    <property type="evidence" value="ECO:0007669"/>
    <property type="project" value="TreeGrafter"/>
</dbReference>
<dbReference type="HAMAP" id="MF_00047">
    <property type="entry name" value="Dala_Dala_lig"/>
    <property type="match status" value="1"/>
</dbReference>
<dbReference type="Gene3D" id="3.30.1490.20">
    <property type="entry name" value="ATP-grasp fold, A domain"/>
    <property type="match status" value="1"/>
</dbReference>
<dbReference type="PANTHER" id="PTHR23132">
    <property type="entry name" value="D-ALANINE--D-ALANINE LIGASE"/>
    <property type="match status" value="1"/>
</dbReference>
<feature type="active site" evidence="13">
    <location>
        <position position="25"/>
    </location>
</feature>
<dbReference type="AlphaFoldDB" id="A0A930UZS3"/>
<sequence length="322" mass="32300">MNVLPTPPTLPRLRVAVIGGGANGEHDVSLASAASAVEAMAPRHDVVPLTIGRDGRFEHGLARAAEAIEGCDVVLPLLHGPRGEDGTIAALADLAGVPLVGSGLAAGALAMDKHATKLVASAAGVATAPGSVVTAATSLPRPGHAAVVKPVAAGSSLGVTFVPVGGDLTAAVREALRHDSRVLVERAIEGREVDLAVLGRPDGSRYVAPALEIICPGVFDLDTKYDGTADFHVPAALAAGDLAVLEEAALATYDALGCAGLARVDFFLTTDGPVLNEVNTTPGFTAASQAPRMFAAAGLGYADLLDVLLDDALVCARGLAAA</sequence>
<evidence type="ECO:0000256" key="5">
    <source>
        <dbReference type="ARBA" id="ARBA00022741"/>
    </source>
</evidence>
<dbReference type="InterPro" id="IPR005905">
    <property type="entry name" value="D_ala_D_ala"/>
</dbReference>
<gene>
    <name evidence="12" type="primary">ddl</name>
    <name evidence="17" type="ORF">ISG29_05320</name>
</gene>
<dbReference type="InterPro" id="IPR000291">
    <property type="entry name" value="D-Ala_lig_Van_CS"/>
</dbReference>
<evidence type="ECO:0000313" key="17">
    <source>
        <dbReference type="EMBL" id="MBF4161102.1"/>
    </source>
</evidence>
<comment type="catalytic activity">
    <reaction evidence="12">
        <text>2 D-alanine + ATP = D-alanyl-D-alanine + ADP + phosphate + H(+)</text>
        <dbReference type="Rhea" id="RHEA:11224"/>
        <dbReference type="ChEBI" id="CHEBI:15378"/>
        <dbReference type="ChEBI" id="CHEBI:30616"/>
        <dbReference type="ChEBI" id="CHEBI:43474"/>
        <dbReference type="ChEBI" id="CHEBI:57416"/>
        <dbReference type="ChEBI" id="CHEBI:57822"/>
        <dbReference type="ChEBI" id="CHEBI:456216"/>
        <dbReference type="EC" id="6.3.2.4"/>
    </reaction>
</comment>
<evidence type="ECO:0000256" key="9">
    <source>
        <dbReference type="ARBA" id="ARBA00022984"/>
    </source>
</evidence>
<comment type="cofactor">
    <cofactor evidence="14">
        <name>Mg(2+)</name>
        <dbReference type="ChEBI" id="CHEBI:18420"/>
    </cofactor>
    <cofactor evidence="14">
        <name>Mn(2+)</name>
        <dbReference type="ChEBI" id="CHEBI:29035"/>
    </cofactor>
    <text evidence="14">Binds 2 magnesium or manganese ions per subunit.</text>
</comment>
<keyword evidence="3 12" id="KW-0436">Ligase</keyword>
<evidence type="ECO:0000256" key="3">
    <source>
        <dbReference type="ARBA" id="ARBA00022598"/>
    </source>
</evidence>
<dbReference type="Pfam" id="PF07478">
    <property type="entry name" value="Dala_Dala_lig_C"/>
    <property type="match status" value="1"/>
</dbReference>
<evidence type="ECO:0000256" key="2">
    <source>
        <dbReference type="ARBA" id="ARBA00010871"/>
    </source>
</evidence>
<feature type="binding site" evidence="14">
    <location>
        <position position="277"/>
    </location>
    <ligand>
        <name>Mg(2+)</name>
        <dbReference type="ChEBI" id="CHEBI:18420"/>
        <label>1</label>
    </ligand>
</feature>
<dbReference type="PANTHER" id="PTHR23132:SF25">
    <property type="entry name" value="D-ALANINE--D-ALANINE LIGASE A"/>
    <property type="match status" value="1"/>
</dbReference>
<keyword evidence="8 12" id="KW-0133">Cell shape</keyword>
<comment type="similarity">
    <text evidence="2 12">Belongs to the D-alanine--D-alanine ligase family.</text>
</comment>
<dbReference type="SUPFAM" id="SSF56059">
    <property type="entry name" value="Glutathione synthetase ATP-binding domain-like"/>
    <property type="match status" value="1"/>
</dbReference>
<name>A0A930UZS3_9ACTN</name>
<dbReference type="Pfam" id="PF01820">
    <property type="entry name" value="Dala_Dala_lig_N"/>
    <property type="match status" value="1"/>
</dbReference>
<comment type="function">
    <text evidence="12">Cell wall formation.</text>
</comment>
<dbReference type="GO" id="GO:0008716">
    <property type="term" value="F:D-alanine-D-alanine ligase activity"/>
    <property type="evidence" value="ECO:0007669"/>
    <property type="project" value="UniProtKB-UniRule"/>
</dbReference>
<evidence type="ECO:0000256" key="6">
    <source>
        <dbReference type="ARBA" id="ARBA00022840"/>
    </source>
</evidence>
<evidence type="ECO:0000256" key="7">
    <source>
        <dbReference type="ARBA" id="ARBA00022842"/>
    </source>
</evidence>
<evidence type="ECO:0000256" key="12">
    <source>
        <dbReference type="HAMAP-Rule" id="MF_00047"/>
    </source>
</evidence>
<keyword evidence="4 14" id="KW-0479">Metal-binding</keyword>
<evidence type="ECO:0000313" key="18">
    <source>
        <dbReference type="Proteomes" id="UP000656804"/>
    </source>
</evidence>
<dbReference type="PROSITE" id="PS00844">
    <property type="entry name" value="DALA_DALA_LIGASE_2"/>
    <property type="match status" value="1"/>
</dbReference>
<dbReference type="PROSITE" id="PS00843">
    <property type="entry name" value="DALA_DALA_LIGASE_1"/>
    <property type="match status" value="1"/>
</dbReference>
<keyword evidence="7 14" id="KW-0460">Magnesium</keyword>
<dbReference type="GO" id="GO:0009252">
    <property type="term" value="P:peptidoglycan biosynthetic process"/>
    <property type="evidence" value="ECO:0007669"/>
    <property type="project" value="UniProtKB-UniRule"/>
</dbReference>
<comment type="pathway">
    <text evidence="12">Cell wall biogenesis; peptidoglycan biosynthesis.</text>
</comment>
<keyword evidence="10 14" id="KW-0464">Manganese</keyword>
<dbReference type="GO" id="GO:0071555">
    <property type="term" value="P:cell wall organization"/>
    <property type="evidence" value="ECO:0007669"/>
    <property type="project" value="UniProtKB-KW"/>
</dbReference>
<feature type="active site" evidence="13">
    <location>
        <position position="155"/>
    </location>
</feature>
<accession>A0A930UZS3</accession>
<evidence type="ECO:0000256" key="10">
    <source>
        <dbReference type="ARBA" id="ARBA00023211"/>
    </source>
</evidence>
<dbReference type="GO" id="GO:0005524">
    <property type="term" value="F:ATP binding"/>
    <property type="evidence" value="ECO:0007669"/>
    <property type="project" value="UniProtKB-UniRule"/>
</dbReference>
<evidence type="ECO:0000256" key="11">
    <source>
        <dbReference type="ARBA" id="ARBA00023316"/>
    </source>
</evidence>
<keyword evidence="12" id="KW-0963">Cytoplasm</keyword>
<dbReference type="InterPro" id="IPR013815">
    <property type="entry name" value="ATP_grasp_subdomain_1"/>
</dbReference>
<dbReference type="InterPro" id="IPR011127">
    <property type="entry name" value="Dala_Dala_lig_N"/>
</dbReference>
<dbReference type="EC" id="6.3.2.4" evidence="12"/>
<dbReference type="PIRSF" id="PIRSF039102">
    <property type="entry name" value="Ddl/VanB"/>
    <property type="match status" value="1"/>
</dbReference>
<dbReference type="Gene3D" id="3.30.470.20">
    <property type="entry name" value="ATP-grasp fold, B domain"/>
    <property type="match status" value="1"/>
</dbReference>